<dbReference type="AlphaFoldDB" id="A0A7D5PEN3"/>
<dbReference type="EMBL" id="CP058909">
    <property type="protein sequence ID" value="QLH82300.1"/>
    <property type="molecule type" value="Genomic_DNA"/>
</dbReference>
<dbReference type="GeneID" id="56083334"/>
<dbReference type="RefSeq" id="WP_179922768.1">
    <property type="nucleotide sequence ID" value="NZ_CP058909.1"/>
</dbReference>
<proteinExistence type="predicted"/>
<dbReference type="KEGG" id="hpel:HZS54_12055"/>
<feature type="compositionally biased region" description="Basic and acidic residues" evidence="1">
    <location>
        <begin position="1"/>
        <end position="19"/>
    </location>
</feature>
<accession>A0A7D5PEN3</accession>
<reference evidence="2 3" key="1">
    <citation type="submission" date="2020-07" db="EMBL/GenBank/DDBJ databases">
        <title>Halosimplex litoreum sp. nov. and Halosimplex rubrum sp. nov., isolated from different salt environments.</title>
        <authorList>
            <person name="Cui H."/>
        </authorList>
    </citation>
    <scope>NUCLEOTIDE SEQUENCE [LARGE SCALE GENOMIC DNA]</scope>
    <source>
        <strain evidence="2 3">R2</strain>
    </source>
</reference>
<feature type="region of interest" description="Disordered" evidence="1">
    <location>
        <begin position="1"/>
        <end position="27"/>
    </location>
</feature>
<organism evidence="2 3">
    <name type="scientific">Halosimplex pelagicum</name>
    <dbReference type="NCBI Taxonomy" id="869886"/>
    <lineage>
        <taxon>Archaea</taxon>
        <taxon>Methanobacteriati</taxon>
        <taxon>Methanobacteriota</taxon>
        <taxon>Stenosarchaea group</taxon>
        <taxon>Halobacteria</taxon>
        <taxon>Halobacteriales</taxon>
        <taxon>Haloarculaceae</taxon>
        <taxon>Halosimplex</taxon>
    </lineage>
</organism>
<protein>
    <submittedName>
        <fullName evidence="2">Uncharacterized protein</fullName>
    </submittedName>
</protein>
<evidence type="ECO:0000313" key="2">
    <source>
        <dbReference type="EMBL" id="QLH82300.1"/>
    </source>
</evidence>
<evidence type="ECO:0000313" key="3">
    <source>
        <dbReference type="Proteomes" id="UP000509346"/>
    </source>
</evidence>
<dbReference type="OrthoDB" id="384222at2157"/>
<evidence type="ECO:0000256" key="1">
    <source>
        <dbReference type="SAM" id="MobiDB-lite"/>
    </source>
</evidence>
<keyword evidence="3" id="KW-1185">Reference proteome</keyword>
<name>A0A7D5PEN3_9EURY</name>
<dbReference type="Proteomes" id="UP000509346">
    <property type="component" value="Chromosome"/>
</dbReference>
<sequence>MPKRVEPGHYKVGRIEQKRNGPRPRKCGDFGVIKGENIEENGHLEWSHICEGIIKTSRWCAYRIGPGDNGTGTRTDLLKAFDSKSDAVDWLQSRYGNKFDTEY</sequence>
<gene>
    <name evidence="2" type="ORF">HZS54_12055</name>
</gene>